<dbReference type="Gene3D" id="3.40.50.720">
    <property type="entry name" value="NAD(P)-binding Rossmann-like Domain"/>
    <property type="match status" value="1"/>
</dbReference>
<dbReference type="InterPro" id="IPR050177">
    <property type="entry name" value="Lipid_A_modif_metabolic_enz"/>
</dbReference>
<reference evidence="3 4" key="1">
    <citation type="submission" date="2017-09" db="EMBL/GenBank/DDBJ databases">
        <authorList>
            <person name="Lee N."/>
            <person name="Cho B.-K."/>
        </authorList>
    </citation>
    <scope>NUCLEOTIDE SEQUENCE [LARGE SCALE GENOMIC DNA]</scope>
    <source>
        <strain evidence="3 4">ATCC 12769</strain>
    </source>
</reference>
<dbReference type="KEGG" id="snk:CP967_32800"/>
<evidence type="ECO:0000313" key="3">
    <source>
        <dbReference type="EMBL" id="QEU76119.1"/>
    </source>
</evidence>
<dbReference type="PANTHER" id="PTHR43245">
    <property type="entry name" value="BIFUNCTIONAL POLYMYXIN RESISTANCE PROTEIN ARNA"/>
    <property type="match status" value="1"/>
</dbReference>
<feature type="region of interest" description="Disordered" evidence="1">
    <location>
        <begin position="300"/>
        <end position="337"/>
    </location>
</feature>
<protein>
    <submittedName>
        <fullName evidence="3">NAD(P)-dependent oxidoreductase</fullName>
    </submittedName>
</protein>
<dbReference type="SUPFAM" id="SSF51735">
    <property type="entry name" value="NAD(P)-binding Rossmann-fold domains"/>
    <property type="match status" value="1"/>
</dbReference>
<dbReference type="RefSeq" id="WP_150491435.1">
    <property type="nucleotide sequence ID" value="NZ_BMUV01000012.1"/>
</dbReference>
<dbReference type="Proteomes" id="UP000326178">
    <property type="component" value="Chromosome"/>
</dbReference>
<dbReference type="CDD" id="cd08946">
    <property type="entry name" value="SDR_e"/>
    <property type="match status" value="1"/>
</dbReference>
<feature type="domain" description="NAD-dependent epimerase/dehydratase" evidence="2">
    <location>
        <begin position="4"/>
        <end position="210"/>
    </location>
</feature>
<name>A0A5J6FHP1_9ACTN</name>
<evidence type="ECO:0000259" key="2">
    <source>
        <dbReference type="Pfam" id="PF01370"/>
    </source>
</evidence>
<dbReference type="PANTHER" id="PTHR43245:SF52">
    <property type="entry name" value="NAD-DEPENDENT EPIMERASE_DEHYDRATASE"/>
    <property type="match status" value="1"/>
</dbReference>
<sequence>MTTVAVTGASGFCGSHVAVAAAARGAGVLCVGRRPGPVGRHVPWDAAREVPDLSGADLVVHCAAAVGDPVPGSRAEETMLSVNVHGTARLLRAAAGRPVVWVSSASVYAPAAGRSPITEDHPVRGHLNAYGRTKAAGEALALAAGAVVLRPRAVYGAGDPHLVPRLLSRVRHGRIVLPGPSVPLSLTAVENLADACLLAAGWPPGAYNIADPAPYERDEAVRAVLDAHGVRARISHLPLRAAHAAADAARFLARLRPDAEPSLTRYAVDQLARSVVLDVSGARARGWTARRTISDYTAALAHREERARPARERGTPAGGGSGPRAVRGPERGRHSPM</sequence>
<feature type="compositionally biased region" description="Basic and acidic residues" evidence="1">
    <location>
        <begin position="301"/>
        <end position="314"/>
    </location>
</feature>
<keyword evidence="4" id="KW-1185">Reference proteome</keyword>
<dbReference type="OrthoDB" id="3174087at2"/>
<dbReference type="InterPro" id="IPR001509">
    <property type="entry name" value="Epimerase_deHydtase"/>
</dbReference>
<dbReference type="Pfam" id="PF01370">
    <property type="entry name" value="Epimerase"/>
    <property type="match status" value="1"/>
</dbReference>
<dbReference type="InterPro" id="IPR036291">
    <property type="entry name" value="NAD(P)-bd_dom_sf"/>
</dbReference>
<dbReference type="AlphaFoldDB" id="A0A5J6FHP1"/>
<feature type="compositionally biased region" description="Basic and acidic residues" evidence="1">
    <location>
        <begin position="327"/>
        <end position="337"/>
    </location>
</feature>
<proteinExistence type="predicted"/>
<evidence type="ECO:0000256" key="1">
    <source>
        <dbReference type="SAM" id="MobiDB-lite"/>
    </source>
</evidence>
<accession>A0A5J6FHP1</accession>
<dbReference type="EMBL" id="CP023702">
    <property type="protein sequence ID" value="QEU76119.1"/>
    <property type="molecule type" value="Genomic_DNA"/>
</dbReference>
<evidence type="ECO:0000313" key="4">
    <source>
        <dbReference type="Proteomes" id="UP000326178"/>
    </source>
</evidence>
<organism evidence="3 4">
    <name type="scientific">Streptomyces nitrosporeus</name>
    <dbReference type="NCBI Taxonomy" id="28894"/>
    <lineage>
        <taxon>Bacteria</taxon>
        <taxon>Bacillati</taxon>
        <taxon>Actinomycetota</taxon>
        <taxon>Actinomycetes</taxon>
        <taxon>Kitasatosporales</taxon>
        <taxon>Streptomycetaceae</taxon>
        <taxon>Streptomyces</taxon>
    </lineage>
</organism>
<gene>
    <name evidence="3" type="ORF">CP967_32800</name>
</gene>